<proteinExistence type="predicted"/>
<accession>A0A8X7BVH2</accession>
<dbReference type="Proteomes" id="UP000886998">
    <property type="component" value="Unassembled WGS sequence"/>
</dbReference>
<dbReference type="AlphaFoldDB" id="A0A8X7BVH2"/>
<comment type="caution">
    <text evidence="2">The sequence shown here is derived from an EMBL/GenBank/DDBJ whole genome shotgun (WGS) entry which is preliminary data.</text>
</comment>
<evidence type="ECO:0000313" key="3">
    <source>
        <dbReference type="Proteomes" id="UP000886998"/>
    </source>
</evidence>
<gene>
    <name evidence="2" type="ORF">TNIN_348241</name>
</gene>
<name>A0A8X7BVH2_9ARAC</name>
<protein>
    <submittedName>
        <fullName evidence="2">Uncharacterized protein</fullName>
    </submittedName>
</protein>
<evidence type="ECO:0000313" key="2">
    <source>
        <dbReference type="EMBL" id="GFY44613.1"/>
    </source>
</evidence>
<feature type="compositionally biased region" description="Polar residues" evidence="1">
    <location>
        <begin position="1"/>
        <end position="14"/>
    </location>
</feature>
<sequence>MCRNVVSASTTSKESTLDSEGATSASEIKQADVKPKDSQQEPGKQSGDDVMELLDELMSEVEDMCERENYVSQQSLVEMSE</sequence>
<organism evidence="2 3">
    <name type="scientific">Trichonephila inaurata madagascariensis</name>
    <dbReference type="NCBI Taxonomy" id="2747483"/>
    <lineage>
        <taxon>Eukaryota</taxon>
        <taxon>Metazoa</taxon>
        <taxon>Ecdysozoa</taxon>
        <taxon>Arthropoda</taxon>
        <taxon>Chelicerata</taxon>
        <taxon>Arachnida</taxon>
        <taxon>Araneae</taxon>
        <taxon>Araneomorphae</taxon>
        <taxon>Entelegynae</taxon>
        <taxon>Araneoidea</taxon>
        <taxon>Nephilidae</taxon>
        <taxon>Trichonephila</taxon>
        <taxon>Trichonephila inaurata</taxon>
    </lineage>
</organism>
<evidence type="ECO:0000256" key="1">
    <source>
        <dbReference type="SAM" id="MobiDB-lite"/>
    </source>
</evidence>
<feature type="region of interest" description="Disordered" evidence="1">
    <location>
        <begin position="1"/>
        <end position="49"/>
    </location>
</feature>
<keyword evidence="3" id="KW-1185">Reference proteome</keyword>
<reference evidence="2" key="1">
    <citation type="submission" date="2020-08" db="EMBL/GenBank/DDBJ databases">
        <title>Multicomponent nature underlies the extraordinary mechanical properties of spider dragline silk.</title>
        <authorList>
            <person name="Kono N."/>
            <person name="Nakamura H."/>
            <person name="Mori M."/>
            <person name="Yoshida Y."/>
            <person name="Ohtoshi R."/>
            <person name="Malay A.D."/>
            <person name="Moran D.A.P."/>
            <person name="Tomita M."/>
            <person name="Numata K."/>
            <person name="Arakawa K."/>
        </authorList>
    </citation>
    <scope>NUCLEOTIDE SEQUENCE</scope>
</reference>
<dbReference type="EMBL" id="BMAV01004314">
    <property type="protein sequence ID" value="GFY44613.1"/>
    <property type="molecule type" value="Genomic_DNA"/>
</dbReference>
<feature type="compositionally biased region" description="Basic and acidic residues" evidence="1">
    <location>
        <begin position="29"/>
        <end position="39"/>
    </location>
</feature>